<feature type="domain" description="ABC3 transporter permease C-terminal" evidence="7">
    <location>
        <begin position="775"/>
        <end position="885"/>
    </location>
</feature>
<feature type="domain" description="MacB-like periplasmic core" evidence="8">
    <location>
        <begin position="530"/>
        <end position="694"/>
    </location>
</feature>
<feature type="transmembrane region" description="Helical" evidence="6">
    <location>
        <begin position="474"/>
        <end position="501"/>
    </location>
</feature>
<protein>
    <submittedName>
        <fullName evidence="9">FtsX-like permease family protein</fullName>
    </submittedName>
</protein>
<evidence type="ECO:0000256" key="2">
    <source>
        <dbReference type="ARBA" id="ARBA00022475"/>
    </source>
</evidence>
<reference evidence="9 10" key="1">
    <citation type="submission" date="2019-11" db="EMBL/GenBank/DDBJ databases">
        <title>Spirosoma endbachense sp. nov., isolated from a natural salt meadow.</title>
        <authorList>
            <person name="Rojas J."/>
            <person name="Ambika Manirajan B."/>
            <person name="Ratering S."/>
            <person name="Suarez C."/>
            <person name="Geissler-Plaum R."/>
            <person name="Schnell S."/>
        </authorList>
    </citation>
    <scope>NUCLEOTIDE SEQUENCE [LARGE SCALE GENOMIC DNA]</scope>
    <source>
        <strain evidence="9 10">I-24</strain>
    </source>
</reference>
<evidence type="ECO:0000313" key="10">
    <source>
        <dbReference type="Proteomes" id="UP000464577"/>
    </source>
</evidence>
<evidence type="ECO:0000256" key="6">
    <source>
        <dbReference type="SAM" id="Phobius"/>
    </source>
</evidence>
<organism evidence="9 10">
    <name type="scientific">Spirosoma endbachense</name>
    <dbReference type="NCBI Taxonomy" id="2666025"/>
    <lineage>
        <taxon>Bacteria</taxon>
        <taxon>Pseudomonadati</taxon>
        <taxon>Bacteroidota</taxon>
        <taxon>Cytophagia</taxon>
        <taxon>Cytophagales</taxon>
        <taxon>Cytophagaceae</taxon>
        <taxon>Spirosoma</taxon>
    </lineage>
</organism>
<feature type="domain" description="MacB-like periplasmic core" evidence="8">
    <location>
        <begin position="108"/>
        <end position="331"/>
    </location>
</feature>
<name>A0A6P1VX86_9BACT</name>
<dbReference type="EMBL" id="CP045997">
    <property type="protein sequence ID" value="QHV96440.1"/>
    <property type="molecule type" value="Genomic_DNA"/>
</dbReference>
<dbReference type="AlphaFoldDB" id="A0A6P1VX86"/>
<keyword evidence="2" id="KW-1003">Cell membrane</keyword>
<proteinExistence type="predicted"/>
<sequence length="893" mass="100413">MATNREQTEPPRWADRLLEGFVSPYLLEDLQGDLQEIFYKRVAQVGISQARREYGWAVLHYLNPFFAKPHHRTGNPAPYPQFASLDPTMIRNYLKIAFRNLWQNKAFTFINLFGLTIGTSCSLYMLLFVYNQYGYDQQHAGAKQLYRVSTEVIEPGGDPFQLAPSSPPIAKALQDDFGEIMAVTRLFKDPGKERFLLKKGNEAFYETKGYYADSSFFQLFTYQFLEGSSQHALDEPYTVVLSAETAGKLFGSHPAINQSLLINNELYRVTGVYNETYGKSHIRAHFLMSFRAGGMVEFLRTSNQWVGQNLVYTYIRLNPKADPHQLEAKLPAFLLHHGQEQLAQVSIKKSLHLQPVTDIHLHSQLDSELEKNANPQFIRLMLLIAGLIQFMACINFMNMNTARSTGRAREVGVRKVMGASRSSLAGRFIGESMLLVTMAAVLSIPIVWLLLPILNGLLQAELPVMFTHIGPTAVILVILILVTGLLSSFYPAFYLSAYQAVNVLKGNLRNGYTSISLRKGLVITQFVGSITLLIAIIVITQQLNFIKTRNLGFDQQQKIVFTFTTPEAQAQRFAFTTSLRTKLAITQIGSAANYPGRWVGENMPMFYQPPGKKAKMGTGVWVNRIDETFLTTLHIPLLAGRYLTQVDTNRQVLVNETTLRKLTIPLKKAVGSRIFLDYQNLREDYTIIGVIKDFHYRSLKEPLRPLMVLTAKPKQLNYVVADIHTDALPELMNRLAATWQKLIPAIPFEFSFLDADIQQQYEAENALLHIINGSALLALLIACLGLFGLATFTAEQRTKEIGVRKVLGASVSSIVGLLSKDFLKLVLLAIAIASPLAWYAMNRWLQSFAYKIDLEWWVFALAGLLAIGIALVTVSFHSIKAALMNPVKSLRSE</sequence>
<dbReference type="GO" id="GO:0005886">
    <property type="term" value="C:plasma membrane"/>
    <property type="evidence" value="ECO:0007669"/>
    <property type="project" value="UniProtKB-SubCell"/>
</dbReference>
<keyword evidence="10" id="KW-1185">Reference proteome</keyword>
<feature type="transmembrane region" description="Helical" evidence="6">
    <location>
        <begin position="766"/>
        <end position="789"/>
    </location>
</feature>
<dbReference type="InterPro" id="IPR047699">
    <property type="entry name" value="Permease_put_prefix"/>
</dbReference>
<gene>
    <name evidence="9" type="ORF">GJR95_16050</name>
</gene>
<dbReference type="GO" id="GO:0022857">
    <property type="term" value="F:transmembrane transporter activity"/>
    <property type="evidence" value="ECO:0007669"/>
    <property type="project" value="TreeGrafter"/>
</dbReference>
<feature type="domain" description="ABC3 transporter permease C-terminal" evidence="7">
    <location>
        <begin position="383"/>
        <end position="496"/>
    </location>
</feature>
<evidence type="ECO:0000259" key="7">
    <source>
        <dbReference type="Pfam" id="PF02687"/>
    </source>
</evidence>
<accession>A0A6P1VX86</accession>
<dbReference type="Pfam" id="PF12704">
    <property type="entry name" value="MacB_PCD"/>
    <property type="match status" value="2"/>
</dbReference>
<feature type="transmembrane region" description="Helical" evidence="6">
    <location>
        <begin position="822"/>
        <end position="841"/>
    </location>
</feature>
<dbReference type="Proteomes" id="UP000464577">
    <property type="component" value="Chromosome"/>
</dbReference>
<keyword evidence="5 6" id="KW-0472">Membrane</keyword>
<dbReference type="PANTHER" id="PTHR30572:SF18">
    <property type="entry name" value="ABC-TYPE MACROLIDE FAMILY EXPORT SYSTEM PERMEASE COMPONENT 2"/>
    <property type="match status" value="1"/>
</dbReference>
<dbReference type="NCBIfam" id="NF038404">
    <property type="entry name" value="perm_prefix_2"/>
    <property type="match status" value="1"/>
</dbReference>
<dbReference type="InterPro" id="IPR003838">
    <property type="entry name" value="ABC3_permease_C"/>
</dbReference>
<feature type="transmembrane region" description="Helical" evidence="6">
    <location>
        <begin position="521"/>
        <end position="540"/>
    </location>
</feature>
<dbReference type="KEGG" id="senf:GJR95_16050"/>
<keyword evidence="4 6" id="KW-1133">Transmembrane helix</keyword>
<evidence type="ECO:0000256" key="3">
    <source>
        <dbReference type="ARBA" id="ARBA00022692"/>
    </source>
</evidence>
<dbReference type="InterPro" id="IPR025857">
    <property type="entry name" value="MacB_PCD"/>
</dbReference>
<evidence type="ECO:0000256" key="5">
    <source>
        <dbReference type="ARBA" id="ARBA00023136"/>
    </source>
</evidence>
<feature type="transmembrane region" description="Helical" evidence="6">
    <location>
        <begin position="377"/>
        <end position="397"/>
    </location>
</feature>
<feature type="transmembrane region" description="Helical" evidence="6">
    <location>
        <begin position="109"/>
        <end position="130"/>
    </location>
</feature>
<evidence type="ECO:0000313" key="9">
    <source>
        <dbReference type="EMBL" id="QHV96440.1"/>
    </source>
</evidence>
<dbReference type="Pfam" id="PF02687">
    <property type="entry name" value="FtsX"/>
    <property type="match status" value="2"/>
</dbReference>
<keyword evidence="3 6" id="KW-0812">Transmembrane</keyword>
<feature type="transmembrane region" description="Helical" evidence="6">
    <location>
        <begin position="433"/>
        <end position="454"/>
    </location>
</feature>
<feature type="transmembrane region" description="Helical" evidence="6">
    <location>
        <begin position="856"/>
        <end position="879"/>
    </location>
</feature>
<evidence type="ECO:0000259" key="8">
    <source>
        <dbReference type="Pfam" id="PF12704"/>
    </source>
</evidence>
<comment type="subcellular location">
    <subcellularLocation>
        <location evidence="1">Cell membrane</location>
        <topology evidence="1">Multi-pass membrane protein</topology>
    </subcellularLocation>
</comment>
<dbReference type="PANTHER" id="PTHR30572">
    <property type="entry name" value="MEMBRANE COMPONENT OF TRANSPORTER-RELATED"/>
    <property type="match status" value="1"/>
</dbReference>
<dbReference type="RefSeq" id="WP_162386847.1">
    <property type="nucleotide sequence ID" value="NZ_CP045997.1"/>
</dbReference>
<evidence type="ECO:0000256" key="1">
    <source>
        <dbReference type="ARBA" id="ARBA00004651"/>
    </source>
</evidence>
<dbReference type="InterPro" id="IPR050250">
    <property type="entry name" value="Macrolide_Exporter_MacB"/>
</dbReference>
<evidence type="ECO:0000256" key="4">
    <source>
        <dbReference type="ARBA" id="ARBA00022989"/>
    </source>
</evidence>